<proteinExistence type="predicted"/>
<evidence type="ECO:0000313" key="8">
    <source>
        <dbReference type="Proteomes" id="UP000824469"/>
    </source>
</evidence>
<keyword evidence="4" id="KW-0812">Transmembrane</keyword>
<evidence type="ECO:0000256" key="2">
    <source>
        <dbReference type="ARBA" id="ARBA00022771"/>
    </source>
</evidence>
<dbReference type="GO" id="GO:0016567">
    <property type="term" value="P:protein ubiquitination"/>
    <property type="evidence" value="ECO:0007669"/>
    <property type="project" value="TreeGrafter"/>
</dbReference>
<dbReference type="Pfam" id="PF16040">
    <property type="entry name" value="APD1-4_N"/>
    <property type="match status" value="1"/>
</dbReference>
<dbReference type="OMA" id="WCLLWRP"/>
<organism evidence="7 8">
    <name type="scientific">Taxus chinensis</name>
    <name type="common">Chinese yew</name>
    <name type="synonym">Taxus wallichiana var. chinensis</name>
    <dbReference type="NCBI Taxonomy" id="29808"/>
    <lineage>
        <taxon>Eukaryota</taxon>
        <taxon>Viridiplantae</taxon>
        <taxon>Streptophyta</taxon>
        <taxon>Embryophyta</taxon>
        <taxon>Tracheophyta</taxon>
        <taxon>Spermatophyta</taxon>
        <taxon>Pinopsida</taxon>
        <taxon>Pinidae</taxon>
        <taxon>Conifers II</taxon>
        <taxon>Cupressales</taxon>
        <taxon>Taxaceae</taxon>
        <taxon>Taxus</taxon>
    </lineage>
</organism>
<evidence type="ECO:0000256" key="1">
    <source>
        <dbReference type="ARBA" id="ARBA00022723"/>
    </source>
</evidence>
<evidence type="ECO:0000256" key="4">
    <source>
        <dbReference type="SAM" id="Phobius"/>
    </source>
</evidence>
<sequence length="343" mass="38955">GSFQQHQGRAGQNHHHPWIAGYDNPAAIVYHQHERPRRTSRKSKCFSWSITVSIGALMRSLWMLLGLYGSEHLEMGLNYSRLLKANRLFVQDISVQNHELTPGPKLYVFRNPPKLDDENEWSLVHDVTIPGFYHKEWAFWLNRKSKVKLDYNLQSASNLFLVIAQANSFAFDSHQTGLGSSWIWKQAGSSWKQVGFGNKLGLETSGSGWKQVTMICLRVKAITMSGSRIQVIQIGVSCGKPVHGHGQITFETTKDDEYYIGIANLHEMSMQLVLKMDIKAKVYETDEADFWCPLDVKPCRVALPLKGSEVGVVTTPDKAQEGLDVWHVTVSYNTRWATYIVIY</sequence>
<dbReference type="Pfam" id="PF16041">
    <property type="entry name" value="APD1-4_M"/>
    <property type="match status" value="1"/>
</dbReference>
<comment type="caution">
    <text evidence="7">The sequence shown here is derived from an EMBL/GenBank/DDBJ whole genome shotgun (WGS) entry which is preliminary data.</text>
</comment>
<dbReference type="EMBL" id="JAHRHJ020000001">
    <property type="protein sequence ID" value="KAH9330975.1"/>
    <property type="molecule type" value="Genomic_DNA"/>
</dbReference>
<gene>
    <name evidence="7" type="ORF">KI387_003083</name>
</gene>
<keyword evidence="1" id="KW-0479">Metal-binding</keyword>
<keyword evidence="8" id="KW-1185">Reference proteome</keyword>
<accession>A0AA38H1S6</accession>
<feature type="domain" description="E3 ubiquitin-protein ligase APD1-4 N-terminal" evidence="5">
    <location>
        <begin position="103"/>
        <end position="165"/>
    </location>
</feature>
<dbReference type="Proteomes" id="UP000824469">
    <property type="component" value="Unassembled WGS sequence"/>
</dbReference>
<dbReference type="InterPro" id="IPR032008">
    <property type="entry name" value="APD1-4_N"/>
</dbReference>
<dbReference type="PANTHER" id="PTHR46858:SF5">
    <property type="entry name" value="E3 UBIQUITIN-PROTEIN LIGASE APD1-RELATED"/>
    <property type="match status" value="1"/>
</dbReference>
<reference evidence="7 8" key="1">
    <citation type="journal article" date="2021" name="Nat. Plants">
        <title>The Taxus genome provides insights into paclitaxel biosynthesis.</title>
        <authorList>
            <person name="Xiong X."/>
            <person name="Gou J."/>
            <person name="Liao Q."/>
            <person name="Li Y."/>
            <person name="Zhou Q."/>
            <person name="Bi G."/>
            <person name="Li C."/>
            <person name="Du R."/>
            <person name="Wang X."/>
            <person name="Sun T."/>
            <person name="Guo L."/>
            <person name="Liang H."/>
            <person name="Lu P."/>
            <person name="Wu Y."/>
            <person name="Zhang Z."/>
            <person name="Ro D.K."/>
            <person name="Shang Y."/>
            <person name="Huang S."/>
            <person name="Yan J."/>
        </authorList>
    </citation>
    <scope>NUCLEOTIDE SEQUENCE [LARGE SCALE GENOMIC DNA]</scope>
    <source>
        <strain evidence="7">Ta-2019</strain>
    </source>
</reference>
<evidence type="ECO:0000259" key="5">
    <source>
        <dbReference type="Pfam" id="PF16040"/>
    </source>
</evidence>
<feature type="non-terminal residue" evidence="7">
    <location>
        <position position="1"/>
    </location>
</feature>
<feature type="domain" description="E3 ubiquitin-protein ligase APD1-4 middle" evidence="6">
    <location>
        <begin position="248"/>
        <end position="342"/>
    </location>
</feature>
<evidence type="ECO:0000259" key="6">
    <source>
        <dbReference type="Pfam" id="PF16041"/>
    </source>
</evidence>
<evidence type="ECO:0000256" key="3">
    <source>
        <dbReference type="ARBA" id="ARBA00022833"/>
    </source>
</evidence>
<name>A0AA38H1S6_TAXCH</name>
<dbReference type="GO" id="GO:0061630">
    <property type="term" value="F:ubiquitin protein ligase activity"/>
    <property type="evidence" value="ECO:0007669"/>
    <property type="project" value="TreeGrafter"/>
</dbReference>
<dbReference type="PANTHER" id="PTHR46858">
    <property type="entry name" value="OS05G0521000 PROTEIN"/>
    <property type="match status" value="1"/>
</dbReference>
<keyword evidence="4" id="KW-0472">Membrane</keyword>
<keyword evidence="4" id="KW-1133">Transmembrane helix</keyword>
<keyword evidence="2" id="KW-0863">Zinc-finger</keyword>
<protein>
    <submittedName>
        <fullName evidence="7">Uncharacterized protein</fullName>
    </submittedName>
</protein>
<dbReference type="InterPro" id="IPR032010">
    <property type="entry name" value="APD1-4_M"/>
</dbReference>
<feature type="transmembrane region" description="Helical" evidence="4">
    <location>
        <begin position="45"/>
        <end position="68"/>
    </location>
</feature>
<dbReference type="AlphaFoldDB" id="A0AA38H1S6"/>
<feature type="non-terminal residue" evidence="7">
    <location>
        <position position="343"/>
    </location>
</feature>
<dbReference type="GO" id="GO:0008270">
    <property type="term" value="F:zinc ion binding"/>
    <property type="evidence" value="ECO:0007669"/>
    <property type="project" value="UniProtKB-KW"/>
</dbReference>
<keyword evidence="3" id="KW-0862">Zinc</keyword>
<evidence type="ECO:0000313" key="7">
    <source>
        <dbReference type="EMBL" id="KAH9330975.1"/>
    </source>
</evidence>